<evidence type="ECO:0000256" key="1">
    <source>
        <dbReference type="SAM" id="Phobius"/>
    </source>
</evidence>
<keyword evidence="1" id="KW-0472">Membrane</keyword>
<feature type="transmembrane region" description="Helical" evidence="1">
    <location>
        <begin position="28"/>
        <end position="48"/>
    </location>
</feature>
<evidence type="ECO:0000313" key="2">
    <source>
        <dbReference type="Ensembl" id="ENSPMEP00000034743.1"/>
    </source>
</evidence>
<dbReference type="Proteomes" id="UP000261480">
    <property type="component" value="Unplaced"/>
</dbReference>
<reference evidence="2" key="2">
    <citation type="submission" date="2025-09" db="UniProtKB">
        <authorList>
            <consortium name="Ensembl"/>
        </authorList>
    </citation>
    <scope>IDENTIFICATION</scope>
</reference>
<keyword evidence="1" id="KW-1133">Transmembrane helix</keyword>
<reference evidence="2" key="1">
    <citation type="submission" date="2025-08" db="UniProtKB">
        <authorList>
            <consortium name="Ensembl"/>
        </authorList>
    </citation>
    <scope>IDENTIFICATION</scope>
</reference>
<dbReference type="Ensembl" id="ENSPMET00000030638.1">
    <property type="protein sequence ID" value="ENSPMEP00000034743.1"/>
    <property type="gene ID" value="ENSPMEG00000024147.1"/>
</dbReference>
<evidence type="ECO:0000313" key="3">
    <source>
        <dbReference type="Proteomes" id="UP000261480"/>
    </source>
</evidence>
<name>A0A3B3Z5M9_9TELE</name>
<organism evidence="2 3">
    <name type="scientific">Poecilia mexicana</name>
    <dbReference type="NCBI Taxonomy" id="48701"/>
    <lineage>
        <taxon>Eukaryota</taxon>
        <taxon>Metazoa</taxon>
        <taxon>Chordata</taxon>
        <taxon>Craniata</taxon>
        <taxon>Vertebrata</taxon>
        <taxon>Euteleostomi</taxon>
        <taxon>Actinopterygii</taxon>
        <taxon>Neopterygii</taxon>
        <taxon>Teleostei</taxon>
        <taxon>Neoteleostei</taxon>
        <taxon>Acanthomorphata</taxon>
        <taxon>Ovalentaria</taxon>
        <taxon>Atherinomorphae</taxon>
        <taxon>Cyprinodontiformes</taxon>
        <taxon>Poeciliidae</taxon>
        <taxon>Poeciliinae</taxon>
        <taxon>Poecilia</taxon>
    </lineage>
</organism>
<protein>
    <submittedName>
        <fullName evidence="2">Uncharacterized protein</fullName>
    </submittedName>
</protein>
<keyword evidence="1" id="KW-0812">Transmembrane</keyword>
<sequence>MRPSYNLFVLAVIQSLYLPQSNSKYKEFFMLLPMVAPGLHGLLAVYYLQKWSCNAQVRAPISMMNSWKSTSESLFKSRFFRNLSTSSGFFAPCTSGKANKNFTGRFQSLLTQSTTAFPALFFYLCFQIYYNEVHQEKVQMFTLPVNVI</sequence>
<feature type="transmembrane region" description="Helical" evidence="1">
    <location>
        <begin position="109"/>
        <end position="130"/>
    </location>
</feature>
<dbReference type="AlphaFoldDB" id="A0A3B3Z5M9"/>
<accession>A0A3B3Z5M9</accession>
<proteinExistence type="predicted"/>
<keyword evidence="3" id="KW-1185">Reference proteome</keyword>